<dbReference type="InterPro" id="IPR009080">
    <property type="entry name" value="tRNAsynth_Ia_anticodon-bd"/>
</dbReference>
<dbReference type="GO" id="GO:0006418">
    <property type="term" value="P:tRNA aminoacylation for protein translation"/>
    <property type="evidence" value="ECO:0007669"/>
    <property type="project" value="InterPro"/>
</dbReference>
<name>A0A834WWD3_9FABA</name>
<reference evidence="1" key="1">
    <citation type="submission" date="2020-09" db="EMBL/GenBank/DDBJ databases">
        <title>Genome-Enabled Discovery of Anthraquinone Biosynthesis in Senna tora.</title>
        <authorList>
            <person name="Kang S.-H."/>
            <person name="Pandey R.P."/>
            <person name="Lee C.-M."/>
            <person name="Sim J.-S."/>
            <person name="Jeong J.-T."/>
            <person name="Choi B.-S."/>
            <person name="Jung M."/>
            <person name="Ginzburg D."/>
            <person name="Zhao K."/>
            <person name="Won S.Y."/>
            <person name="Oh T.-J."/>
            <person name="Yu Y."/>
            <person name="Kim N.-H."/>
            <person name="Lee O.R."/>
            <person name="Lee T.-H."/>
            <person name="Bashyal P."/>
            <person name="Kim T.-S."/>
            <person name="Lee W.-H."/>
            <person name="Kawkins C."/>
            <person name="Kim C.-K."/>
            <person name="Kim J.S."/>
            <person name="Ahn B.O."/>
            <person name="Rhee S.Y."/>
            <person name="Sohng J.K."/>
        </authorList>
    </citation>
    <scope>NUCLEOTIDE SEQUENCE</scope>
    <source>
        <tissue evidence="1">Leaf</tissue>
    </source>
</reference>
<dbReference type="SUPFAM" id="SSF47323">
    <property type="entry name" value="Anticodon-binding domain of a subclass of class I aminoacyl-tRNA synthetases"/>
    <property type="match status" value="1"/>
</dbReference>
<evidence type="ECO:0000313" key="2">
    <source>
        <dbReference type="Proteomes" id="UP000634136"/>
    </source>
</evidence>
<organism evidence="1 2">
    <name type="scientific">Senna tora</name>
    <dbReference type="NCBI Taxonomy" id="362788"/>
    <lineage>
        <taxon>Eukaryota</taxon>
        <taxon>Viridiplantae</taxon>
        <taxon>Streptophyta</taxon>
        <taxon>Embryophyta</taxon>
        <taxon>Tracheophyta</taxon>
        <taxon>Spermatophyta</taxon>
        <taxon>Magnoliopsida</taxon>
        <taxon>eudicotyledons</taxon>
        <taxon>Gunneridae</taxon>
        <taxon>Pentapetalae</taxon>
        <taxon>rosids</taxon>
        <taxon>fabids</taxon>
        <taxon>Fabales</taxon>
        <taxon>Fabaceae</taxon>
        <taxon>Caesalpinioideae</taxon>
        <taxon>Cassia clade</taxon>
        <taxon>Senna</taxon>
    </lineage>
</organism>
<dbReference type="Proteomes" id="UP000634136">
    <property type="component" value="Unassembled WGS sequence"/>
</dbReference>
<evidence type="ECO:0000313" key="1">
    <source>
        <dbReference type="EMBL" id="KAF7833736.1"/>
    </source>
</evidence>
<dbReference type="Gene3D" id="1.20.120.1910">
    <property type="entry name" value="Cysteine-tRNA ligase, C-terminal anti-codon recognition domain"/>
    <property type="match status" value="1"/>
</dbReference>
<keyword evidence="1" id="KW-0436">Ligase</keyword>
<dbReference type="GO" id="GO:0005524">
    <property type="term" value="F:ATP binding"/>
    <property type="evidence" value="ECO:0007669"/>
    <property type="project" value="InterPro"/>
</dbReference>
<dbReference type="OrthoDB" id="438179at2759"/>
<dbReference type="AlphaFoldDB" id="A0A834WWD3"/>
<comment type="caution">
    <text evidence="1">The sequence shown here is derived from an EMBL/GenBank/DDBJ whole genome shotgun (WGS) entry which is preliminary data.</text>
</comment>
<dbReference type="GO" id="GO:0004812">
    <property type="term" value="F:aminoacyl-tRNA ligase activity"/>
    <property type="evidence" value="ECO:0007669"/>
    <property type="project" value="InterPro"/>
</dbReference>
<accession>A0A834WWD3</accession>
<proteinExistence type="predicted"/>
<sequence>MARRNKDYSMSDNIRNQLAEHGIALMDVGTDTIWKPCLPIKNCHVS</sequence>
<gene>
    <name evidence="1" type="ORF">G2W53_016069</name>
</gene>
<protein>
    <submittedName>
        <fullName evidence="1">Cysteine--tRNA ligase 2, cytoplasmic-like isoform X1</fullName>
    </submittedName>
</protein>
<keyword evidence="2" id="KW-1185">Reference proteome</keyword>
<dbReference type="EMBL" id="JAAIUW010000005">
    <property type="protein sequence ID" value="KAF7833736.1"/>
    <property type="molecule type" value="Genomic_DNA"/>
</dbReference>